<organism evidence="1 2">
    <name type="scientific">Pandoraea cepalis</name>
    <dbReference type="NCBI Taxonomy" id="2508294"/>
    <lineage>
        <taxon>Bacteria</taxon>
        <taxon>Pseudomonadati</taxon>
        <taxon>Pseudomonadota</taxon>
        <taxon>Betaproteobacteria</taxon>
        <taxon>Burkholderiales</taxon>
        <taxon>Burkholderiaceae</taxon>
        <taxon>Pandoraea</taxon>
    </lineage>
</organism>
<evidence type="ECO:0000313" key="1">
    <source>
        <dbReference type="EMBL" id="VVE17614.1"/>
    </source>
</evidence>
<dbReference type="RefSeq" id="WP_150609414.1">
    <property type="nucleotide sequence ID" value="NZ_CABPRY010000006.1"/>
</dbReference>
<accession>A0A5E4W224</accession>
<proteinExistence type="predicted"/>
<protein>
    <submittedName>
        <fullName evidence="1">Uncharacterized protein</fullName>
    </submittedName>
</protein>
<name>A0A5E4W224_9BURK</name>
<dbReference type="Proteomes" id="UP000396788">
    <property type="component" value="Unassembled WGS sequence"/>
</dbReference>
<evidence type="ECO:0000313" key="2">
    <source>
        <dbReference type="Proteomes" id="UP000396788"/>
    </source>
</evidence>
<sequence>MNQQFLSSIPKSAGLSQAAATSLDIDIQLVVIDETRYYSDDMRKLAGKVFQVYAYDADRVTHCCEITPSYELHPVATQALDCPESDAEREKIGEMERSAPQDVIYMHCRAVEVMSDKYRRSHHVIERDLDETYDKQLESVLEHIRCNPPLVAPARAGCIII</sequence>
<dbReference type="AlphaFoldDB" id="A0A5E4W224"/>
<reference evidence="1 2" key="1">
    <citation type="submission" date="2019-08" db="EMBL/GenBank/DDBJ databases">
        <authorList>
            <person name="Peeters C."/>
        </authorList>
    </citation>
    <scope>NUCLEOTIDE SEQUENCE [LARGE SCALE GENOMIC DNA]</scope>
    <source>
        <strain evidence="1 2">LMG 31107</strain>
    </source>
</reference>
<gene>
    <name evidence="1" type="ORF">PCE31107_02978</name>
</gene>
<dbReference type="EMBL" id="CABPRY010000006">
    <property type="protein sequence ID" value="VVE17614.1"/>
    <property type="molecule type" value="Genomic_DNA"/>
</dbReference>